<dbReference type="EMBL" id="KV454539">
    <property type="protein sequence ID" value="ODV68644.1"/>
    <property type="molecule type" value="Genomic_DNA"/>
</dbReference>
<feature type="transmembrane region" description="Helical" evidence="11">
    <location>
        <begin position="1189"/>
        <end position="1215"/>
    </location>
</feature>
<keyword evidence="7" id="KW-0445">Lipid transport</keyword>
<dbReference type="PROSITE" id="PS50156">
    <property type="entry name" value="SSD"/>
    <property type="match status" value="1"/>
</dbReference>
<evidence type="ECO:0000313" key="14">
    <source>
        <dbReference type="Proteomes" id="UP000095085"/>
    </source>
</evidence>
<evidence type="ECO:0000256" key="4">
    <source>
        <dbReference type="ARBA" id="ARBA00022692"/>
    </source>
</evidence>
<keyword evidence="4 11" id="KW-0812">Transmembrane</keyword>
<evidence type="ECO:0000256" key="11">
    <source>
        <dbReference type="SAM" id="Phobius"/>
    </source>
</evidence>
<protein>
    <recommendedName>
        <fullName evidence="12">SSD domain-containing protein</fullName>
    </recommendedName>
</protein>
<evidence type="ECO:0000313" key="13">
    <source>
        <dbReference type="EMBL" id="ODV68644.1"/>
    </source>
</evidence>
<dbReference type="Proteomes" id="UP000095085">
    <property type="component" value="Unassembled WGS sequence"/>
</dbReference>
<dbReference type="PANTHER" id="PTHR45727">
    <property type="entry name" value="NPC INTRACELLULAR CHOLESTEROL TRANSPORTER 1"/>
    <property type="match status" value="1"/>
</dbReference>
<feature type="transmembrane region" description="Helical" evidence="11">
    <location>
        <begin position="231"/>
        <end position="254"/>
    </location>
</feature>
<dbReference type="GO" id="GO:0032934">
    <property type="term" value="F:sterol binding"/>
    <property type="evidence" value="ECO:0007669"/>
    <property type="project" value="EnsemblFungi"/>
</dbReference>
<name>A0A1E4RMY9_9ASCO</name>
<dbReference type="Pfam" id="PF16414">
    <property type="entry name" value="NPC1_N"/>
    <property type="match status" value="1"/>
</dbReference>
<dbReference type="Pfam" id="PF12349">
    <property type="entry name" value="Sterol-sensing"/>
    <property type="match status" value="1"/>
</dbReference>
<dbReference type="RefSeq" id="XP_020077711.1">
    <property type="nucleotide sequence ID" value="XM_020222142.1"/>
</dbReference>
<organism evidence="13 14">
    <name type="scientific">Hyphopichia burtonii NRRL Y-1933</name>
    <dbReference type="NCBI Taxonomy" id="984485"/>
    <lineage>
        <taxon>Eukaryota</taxon>
        <taxon>Fungi</taxon>
        <taxon>Dikarya</taxon>
        <taxon>Ascomycota</taxon>
        <taxon>Saccharomycotina</taxon>
        <taxon>Pichiomycetes</taxon>
        <taxon>Debaryomycetaceae</taxon>
        <taxon>Hyphopichia</taxon>
    </lineage>
</organism>
<feature type="transmembrane region" description="Helical" evidence="11">
    <location>
        <begin position="1070"/>
        <end position="1090"/>
    </location>
</feature>
<dbReference type="AlphaFoldDB" id="A0A1E4RMY9"/>
<dbReference type="Gene3D" id="1.20.1640.10">
    <property type="entry name" value="Multidrug efflux transporter AcrB transmembrane domain"/>
    <property type="match status" value="2"/>
</dbReference>
<dbReference type="InterPro" id="IPR053958">
    <property type="entry name" value="HMGCR/SNAP/NPC1-like_SSD"/>
</dbReference>
<keyword evidence="14" id="KW-1185">Reference proteome</keyword>
<keyword evidence="6 11" id="KW-1133">Transmembrane helix</keyword>
<evidence type="ECO:0000256" key="3">
    <source>
        <dbReference type="ARBA" id="ARBA00022448"/>
    </source>
</evidence>
<reference evidence="14" key="1">
    <citation type="submission" date="2016-05" db="EMBL/GenBank/DDBJ databases">
        <title>Comparative genomics of biotechnologically important yeasts.</title>
        <authorList>
            <consortium name="DOE Joint Genome Institute"/>
            <person name="Riley R."/>
            <person name="Haridas S."/>
            <person name="Wolfe K.H."/>
            <person name="Lopes M.R."/>
            <person name="Hittinger C.T."/>
            <person name="Goker M."/>
            <person name="Salamov A."/>
            <person name="Wisecaver J."/>
            <person name="Long T.M."/>
            <person name="Aerts A.L."/>
            <person name="Barry K."/>
            <person name="Choi C."/>
            <person name="Clum A."/>
            <person name="Coughlan A.Y."/>
            <person name="Deshpande S."/>
            <person name="Douglass A.P."/>
            <person name="Hanson S.J."/>
            <person name="Klenk H.-P."/>
            <person name="Labutti K."/>
            <person name="Lapidus A."/>
            <person name="Lindquist E."/>
            <person name="Lipzen A."/>
            <person name="Meier-Kolthoff J.P."/>
            <person name="Ohm R.A."/>
            <person name="Otillar R.P."/>
            <person name="Pangilinan J."/>
            <person name="Peng Y."/>
            <person name="Rokas A."/>
            <person name="Rosa C.A."/>
            <person name="Scheuner C."/>
            <person name="Sibirny A.A."/>
            <person name="Slot J.C."/>
            <person name="Stielow J.B."/>
            <person name="Sun H."/>
            <person name="Kurtzman C.P."/>
            <person name="Blackwell M."/>
            <person name="Grigoriev I.V."/>
            <person name="Jeffries T.W."/>
        </authorList>
    </citation>
    <scope>NUCLEOTIDE SEQUENCE [LARGE SCALE GENOMIC DNA]</scope>
    <source>
        <strain evidence="14">NRRL Y-1933</strain>
    </source>
</reference>
<feature type="transmembrane region" description="Helical" evidence="11">
    <location>
        <begin position="1227"/>
        <end position="1250"/>
    </location>
</feature>
<feature type="transmembrane region" description="Helical" evidence="11">
    <location>
        <begin position="326"/>
        <end position="353"/>
    </location>
</feature>
<evidence type="ECO:0000256" key="7">
    <source>
        <dbReference type="ARBA" id="ARBA00023055"/>
    </source>
</evidence>
<feature type="transmembrane region" description="Helical" evidence="11">
    <location>
        <begin position="567"/>
        <end position="585"/>
    </location>
</feature>
<evidence type="ECO:0000256" key="8">
    <source>
        <dbReference type="ARBA" id="ARBA00023136"/>
    </source>
</evidence>
<comment type="subcellular location">
    <subcellularLocation>
        <location evidence="1">Membrane</location>
        <topology evidence="1">Multi-pass membrane protein</topology>
    </subcellularLocation>
</comment>
<dbReference type="GO" id="GO:0015918">
    <property type="term" value="P:sterol transport"/>
    <property type="evidence" value="ECO:0007669"/>
    <property type="project" value="EnsemblFungi"/>
</dbReference>
<dbReference type="InterPro" id="IPR032190">
    <property type="entry name" value="NPC1_N"/>
</dbReference>
<dbReference type="GeneID" id="30996691"/>
<keyword evidence="9" id="KW-1015">Disulfide bond</keyword>
<keyword evidence="5" id="KW-0732">Signal</keyword>
<feature type="transmembrane region" description="Helical" evidence="11">
    <location>
        <begin position="1097"/>
        <end position="1117"/>
    </location>
</feature>
<evidence type="ECO:0000259" key="12">
    <source>
        <dbReference type="PROSITE" id="PS50156"/>
    </source>
</evidence>
<dbReference type="STRING" id="984485.A0A1E4RMY9"/>
<feature type="transmembrane region" description="Helical" evidence="11">
    <location>
        <begin position="605"/>
        <end position="627"/>
    </location>
</feature>
<keyword evidence="8 11" id="KW-0472">Membrane</keyword>
<evidence type="ECO:0000256" key="6">
    <source>
        <dbReference type="ARBA" id="ARBA00022989"/>
    </source>
</evidence>
<dbReference type="SUPFAM" id="SSF82866">
    <property type="entry name" value="Multidrug efflux transporter AcrB transmembrane domain"/>
    <property type="match status" value="2"/>
</dbReference>
<dbReference type="Pfam" id="PF22314">
    <property type="entry name" value="NPC1_MLD"/>
    <property type="match status" value="1"/>
</dbReference>
<sequence>MYDNCGKKSFFGAQLPCPANIKAVKPLGESKLLLNKICGDDFPTDRVCCSHDQLINLESNLKKVDPLISSCPACRTNFYDFFCKFTCSPDQSTFVKINKVGQSTDTHQDIITELTQYVDPEYASDFFDSCKNLKFSATNGYAMDLIGGGAKNYSDFLKFLGDEKPLLGGSPFQINFKYDLHDDNENLTLRSGNMKSCDDPDPKYKCACSDCPDSCPVLPDLKNTNKKCKIGILPCFSFSIIIIWAMLILVLGLYHMWLAKRKRITFAQLNNILENDIEETPPSSGTGYLYSVNQSRLITDFQNRIDKLHISHIKLIEFISSTFARIGYFCASFPALVISVCFASSIILSLGLLNLNLETNPINLWVSPDEPALHHLQYFEENFGEWFRIEQIFVSNRNQSEPILNWDNIEWWFSKELELQSFTNEEGKNLELGNYCYQPLENGACVIESFTQYFQGNIGFMNPSKWQSQLKSCAESPVNCLPPFQQPLKKNLLFSNESILDSQAFTVTILINKNLSNDEYTKEVIEYEHYLQQWIFDLQKEVPHLKIDFSTEVSLQEELAKSTNTDIKIVVISYLIMFLYASLALGGKIPTGIQLRNFVLTRFQLGLGGIIIILISVTSSAGVFSVLGIKSTLIIAEVIPFLVLAIGIDNIFLIVHELNYINENATTHKSLEFRILEALGNIGPSCLISAVLQVSMLLLATRVAMPAVRNFAFYSAGAVTFNFILQMTGFISFLSIDQRRLEDGRVDCLPWIQGSPENIQLAEEDDDESPQVVKSHFEYDFSGFIKHRYAPWLLKPLNKRKVLTIFLIWIGVSLSVIPGIKFGLDQRIALPQGSYLVDYFNSVYDYLNVGPPMFLVIKDLDVTQREAQQEICGKFSTCNEYSLANVLEQEYKRANESSIAEPTSNWLDDFLNWLNPNLDQCCRLVKSSNNVFEEQKQFCKPTTPDRQCETCYLNHDPPYTPSMEGLPIGDEFMFYFNQWIQEPSDPCPLGGKAPYGNSIKVNPKINRISSSYFRTSHTPLRSQDDFIQAYRNSLRIVEEIESYTASDNKEVFAFSPFYIFFVQYESIVRLTFNLLGVAMVIIWLIGYLLLGSITASTIMVAVVMLIIINIGGVLSLWSILLNAVTLVNLVICVGLAVEFTIHITRAYVNNEGAELDQDDELLFNGFMSTNQSPPSDNQSSNQNIKAFNALASIGGSVLTGITITKFIGISVLAFTKLKIFEVYYFRMWLSLVVIAALHALVLLPVMLSYCRTNYPKITT</sequence>
<evidence type="ECO:0000256" key="2">
    <source>
        <dbReference type="ARBA" id="ARBA00005585"/>
    </source>
</evidence>
<gene>
    <name evidence="13" type="ORF">HYPBUDRAFT_155717</name>
</gene>
<evidence type="ECO:0000256" key="10">
    <source>
        <dbReference type="ARBA" id="ARBA00023180"/>
    </source>
</evidence>
<dbReference type="GO" id="GO:0000329">
    <property type="term" value="C:fungal-type vacuole membrane"/>
    <property type="evidence" value="ECO:0007669"/>
    <property type="project" value="EnsemblFungi"/>
</dbReference>
<keyword evidence="10" id="KW-0325">Glycoprotein</keyword>
<evidence type="ECO:0000256" key="1">
    <source>
        <dbReference type="ARBA" id="ARBA00004141"/>
    </source>
</evidence>
<feature type="domain" description="SSD" evidence="12">
    <location>
        <begin position="566"/>
        <end position="736"/>
    </location>
</feature>
<dbReference type="OrthoDB" id="6510177at2759"/>
<proteinExistence type="inferred from homology"/>
<dbReference type="FunFam" id="1.20.1640.10:FF:000029">
    <property type="entry name" value="Putative Patched sphingolipid transporter"/>
    <property type="match status" value="1"/>
</dbReference>
<feature type="transmembrane region" description="Helical" evidence="11">
    <location>
        <begin position="711"/>
        <end position="736"/>
    </location>
</feature>
<evidence type="ECO:0000256" key="5">
    <source>
        <dbReference type="ARBA" id="ARBA00022729"/>
    </source>
</evidence>
<comment type="similarity">
    <text evidence="2">Belongs to the patched family.</text>
</comment>
<keyword evidence="3" id="KW-0813">Transport</keyword>
<feature type="transmembrane region" description="Helical" evidence="11">
    <location>
        <begin position="1123"/>
        <end position="1141"/>
    </location>
</feature>
<feature type="transmembrane region" description="Helical" evidence="11">
    <location>
        <begin position="675"/>
        <end position="699"/>
    </location>
</feature>
<dbReference type="InterPro" id="IPR000731">
    <property type="entry name" value="SSD"/>
</dbReference>
<feature type="transmembrane region" description="Helical" evidence="11">
    <location>
        <begin position="802"/>
        <end position="824"/>
    </location>
</feature>
<evidence type="ECO:0000256" key="9">
    <source>
        <dbReference type="ARBA" id="ARBA00023157"/>
    </source>
</evidence>
<accession>A0A1E4RMY9</accession>
<dbReference type="GO" id="GO:0006665">
    <property type="term" value="P:sphingolipid metabolic process"/>
    <property type="evidence" value="ECO:0007669"/>
    <property type="project" value="EnsemblFungi"/>
</dbReference>
<feature type="transmembrane region" description="Helical" evidence="11">
    <location>
        <begin position="633"/>
        <end position="655"/>
    </location>
</feature>
<dbReference type="InterPro" id="IPR053956">
    <property type="entry name" value="NPC1_MLD"/>
</dbReference>
<dbReference type="PANTHER" id="PTHR45727:SF2">
    <property type="entry name" value="NPC INTRACELLULAR CHOLESTEROL TRANSPORTER 1"/>
    <property type="match status" value="1"/>
</dbReference>